<dbReference type="RefSeq" id="WP_345634544.1">
    <property type="nucleotide sequence ID" value="NZ_BAABJQ010000019.1"/>
</dbReference>
<proteinExistence type="predicted"/>
<gene>
    <name evidence="2" type="ORF">GCM10023322_56020</name>
</gene>
<evidence type="ECO:0000313" key="2">
    <source>
        <dbReference type="EMBL" id="GAA5193602.1"/>
    </source>
</evidence>
<evidence type="ECO:0000313" key="3">
    <source>
        <dbReference type="Proteomes" id="UP001501570"/>
    </source>
</evidence>
<organism evidence="2 3">
    <name type="scientific">Rugosimonospora acidiphila</name>
    <dbReference type="NCBI Taxonomy" id="556531"/>
    <lineage>
        <taxon>Bacteria</taxon>
        <taxon>Bacillati</taxon>
        <taxon>Actinomycetota</taxon>
        <taxon>Actinomycetes</taxon>
        <taxon>Micromonosporales</taxon>
        <taxon>Micromonosporaceae</taxon>
        <taxon>Rugosimonospora</taxon>
    </lineage>
</organism>
<dbReference type="Proteomes" id="UP001501570">
    <property type="component" value="Unassembled WGS sequence"/>
</dbReference>
<dbReference type="EMBL" id="BAABJQ010000019">
    <property type="protein sequence ID" value="GAA5193602.1"/>
    <property type="molecule type" value="Genomic_DNA"/>
</dbReference>
<protein>
    <submittedName>
        <fullName evidence="2">Uncharacterized protein</fullName>
    </submittedName>
</protein>
<evidence type="ECO:0000256" key="1">
    <source>
        <dbReference type="SAM" id="MobiDB-lite"/>
    </source>
</evidence>
<comment type="caution">
    <text evidence="2">The sequence shown here is derived from an EMBL/GenBank/DDBJ whole genome shotgun (WGS) entry which is preliminary data.</text>
</comment>
<name>A0ABP9SB07_9ACTN</name>
<keyword evidence="3" id="KW-1185">Reference proteome</keyword>
<accession>A0ABP9SB07</accession>
<reference evidence="3" key="1">
    <citation type="journal article" date="2019" name="Int. J. Syst. Evol. Microbiol.">
        <title>The Global Catalogue of Microorganisms (GCM) 10K type strain sequencing project: providing services to taxonomists for standard genome sequencing and annotation.</title>
        <authorList>
            <consortium name="The Broad Institute Genomics Platform"/>
            <consortium name="The Broad Institute Genome Sequencing Center for Infectious Disease"/>
            <person name="Wu L."/>
            <person name="Ma J."/>
        </authorList>
    </citation>
    <scope>NUCLEOTIDE SEQUENCE [LARGE SCALE GENOMIC DNA]</scope>
    <source>
        <strain evidence="3">JCM 18304</strain>
    </source>
</reference>
<sequence>MAAGWGTRPLDTIAASDIEALQRDMAANALPRRDNRGGVLTGDAEAEHGIGQAPGLPYF</sequence>
<feature type="region of interest" description="Disordered" evidence="1">
    <location>
        <begin position="32"/>
        <end position="59"/>
    </location>
</feature>